<dbReference type="Pfam" id="PF00345">
    <property type="entry name" value="PapD_N"/>
    <property type="match status" value="1"/>
</dbReference>
<organism evidence="9 10">
    <name type="scientific">Yersinia hibernica</name>
    <dbReference type="NCBI Taxonomy" id="2339259"/>
    <lineage>
        <taxon>Bacteria</taxon>
        <taxon>Pseudomonadati</taxon>
        <taxon>Pseudomonadota</taxon>
        <taxon>Gammaproteobacteria</taxon>
        <taxon>Enterobacterales</taxon>
        <taxon>Yersiniaceae</taxon>
        <taxon>Yersinia</taxon>
    </lineage>
</organism>
<dbReference type="InterPro" id="IPR050643">
    <property type="entry name" value="Periplasmic_pilus_chap"/>
</dbReference>
<evidence type="ECO:0000259" key="7">
    <source>
        <dbReference type="Pfam" id="PF00345"/>
    </source>
</evidence>
<evidence type="ECO:0000256" key="1">
    <source>
        <dbReference type="ARBA" id="ARBA00004418"/>
    </source>
</evidence>
<comment type="similarity">
    <text evidence="2">Belongs to the periplasmic pilus chaperone family.</text>
</comment>
<evidence type="ECO:0000313" key="10">
    <source>
        <dbReference type="Proteomes" id="UP000288804"/>
    </source>
</evidence>
<keyword evidence="6" id="KW-0393">Immunoglobulin domain</keyword>
<dbReference type="EMBL" id="CP032487">
    <property type="protein sequence ID" value="QAX79786.1"/>
    <property type="molecule type" value="Genomic_DNA"/>
</dbReference>
<dbReference type="PRINTS" id="PR00969">
    <property type="entry name" value="CHAPERONPILI"/>
</dbReference>
<name>A0ABX5R385_9GAMM</name>
<evidence type="ECO:0000256" key="6">
    <source>
        <dbReference type="ARBA" id="ARBA00023319"/>
    </source>
</evidence>
<dbReference type="RefSeq" id="WP_129197641.1">
    <property type="nucleotide sequence ID" value="NZ_CABHXI010000064.1"/>
</dbReference>
<dbReference type="SUPFAM" id="SSF49354">
    <property type="entry name" value="PapD-like"/>
    <property type="match status" value="1"/>
</dbReference>
<evidence type="ECO:0000256" key="3">
    <source>
        <dbReference type="ARBA" id="ARBA00022729"/>
    </source>
</evidence>
<evidence type="ECO:0000256" key="4">
    <source>
        <dbReference type="ARBA" id="ARBA00022764"/>
    </source>
</evidence>
<comment type="subcellular location">
    <subcellularLocation>
        <location evidence="1">Periplasm</location>
    </subcellularLocation>
</comment>
<keyword evidence="3" id="KW-0732">Signal</keyword>
<dbReference type="InterPro" id="IPR001829">
    <property type="entry name" value="Pili_assmbl_chaperone_bac"/>
</dbReference>
<keyword evidence="5" id="KW-0143">Chaperone</keyword>
<dbReference type="PANTHER" id="PTHR30251:SF9">
    <property type="entry name" value="CHAPERONE PROTEIN CAF1M"/>
    <property type="match status" value="1"/>
</dbReference>
<protein>
    <submittedName>
        <fullName evidence="9">Molecular chaperone</fullName>
    </submittedName>
</protein>
<feature type="domain" description="Pili assembly chaperone C-terminal" evidence="8">
    <location>
        <begin position="167"/>
        <end position="225"/>
    </location>
</feature>
<reference evidence="10" key="1">
    <citation type="submission" date="2018-09" db="EMBL/GenBank/DDBJ databases">
        <title>Yersinia hibernicus sp. nov.</title>
        <authorList>
            <person name="Nguyen S.V."/>
            <person name="Mundanda D.M."/>
            <person name="Anes J."/>
            <person name="Fanning S."/>
        </authorList>
    </citation>
    <scope>NUCLEOTIDE SEQUENCE [LARGE SCALE GENOMIC DNA]</scope>
    <source>
        <strain evidence="10">CFS1934</strain>
    </source>
</reference>
<dbReference type="InterPro" id="IPR036316">
    <property type="entry name" value="Pili_assmbl_chap_C_dom_sf"/>
</dbReference>
<dbReference type="Proteomes" id="UP000288804">
    <property type="component" value="Chromosome"/>
</dbReference>
<feature type="domain" description="Pili assembly chaperone N-terminal" evidence="7">
    <location>
        <begin position="25"/>
        <end position="143"/>
    </location>
</feature>
<keyword evidence="4" id="KW-0574">Periplasm</keyword>
<gene>
    <name evidence="9" type="ORF">D5F51_15250</name>
</gene>
<proteinExistence type="inferred from homology"/>
<dbReference type="PANTHER" id="PTHR30251">
    <property type="entry name" value="PILUS ASSEMBLY CHAPERONE"/>
    <property type="match status" value="1"/>
</dbReference>
<accession>A0ABX5R385</accession>
<evidence type="ECO:0000259" key="8">
    <source>
        <dbReference type="Pfam" id="PF02753"/>
    </source>
</evidence>
<dbReference type="InterPro" id="IPR016148">
    <property type="entry name" value="Pili_assmbl_chaperone_C"/>
</dbReference>
<evidence type="ECO:0000256" key="5">
    <source>
        <dbReference type="ARBA" id="ARBA00023186"/>
    </source>
</evidence>
<dbReference type="SUPFAM" id="SSF49584">
    <property type="entry name" value="Periplasmic chaperone C-domain"/>
    <property type="match status" value="1"/>
</dbReference>
<evidence type="ECO:0000313" key="9">
    <source>
        <dbReference type="EMBL" id="QAX79786.1"/>
    </source>
</evidence>
<dbReference type="InterPro" id="IPR008962">
    <property type="entry name" value="PapD-like_sf"/>
</dbReference>
<keyword evidence="10" id="KW-1185">Reference proteome</keyword>
<sequence>MTLSNFKKYIFPLLLITFSYHAYAGIVIGGTRIIYNGDKKESSVSIHNPDSNPFLIQSWLNAENNSIQQDNTIPFIVTPPLFRLNADATNSLRIVKTGDLPDNRESVYWLNIKSIPTSNPNAKNELSISVNSRIKLFYRPASLNAKDAAIAYKKITFKRNGNKIYAHNPTPFYVSFSELNVNGAKITNPGMIAPQSEQSWELPTQTSSALLKVNWSAINDYGGTTPRETNTN</sequence>
<dbReference type="InterPro" id="IPR013783">
    <property type="entry name" value="Ig-like_fold"/>
</dbReference>
<dbReference type="Gene3D" id="2.60.40.10">
    <property type="entry name" value="Immunoglobulins"/>
    <property type="match status" value="2"/>
</dbReference>
<dbReference type="InterPro" id="IPR016147">
    <property type="entry name" value="Pili_assmbl_chaperone_N"/>
</dbReference>
<evidence type="ECO:0000256" key="2">
    <source>
        <dbReference type="ARBA" id="ARBA00007399"/>
    </source>
</evidence>
<dbReference type="Pfam" id="PF02753">
    <property type="entry name" value="PapD_C"/>
    <property type="match status" value="1"/>
</dbReference>